<name>A0A517MQX0_9BACT</name>
<keyword evidence="5" id="KW-1185">Reference proteome</keyword>
<evidence type="ECO:0000313" key="5">
    <source>
        <dbReference type="Proteomes" id="UP000319852"/>
    </source>
</evidence>
<evidence type="ECO:0000259" key="3">
    <source>
        <dbReference type="Pfam" id="PF22741"/>
    </source>
</evidence>
<evidence type="ECO:0000256" key="2">
    <source>
        <dbReference type="SAM" id="SignalP"/>
    </source>
</evidence>
<dbReference type="InterPro" id="IPR029021">
    <property type="entry name" value="Prot-tyrosine_phosphatase-like"/>
</dbReference>
<dbReference type="SUPFAM" id="SSF52799">
    <property type="entry name" value="(Phosphotyrosine protein) phosphatases II"/>
    <property type="match status" value="1"/>
</dbReference>
<dbReference type="OrthoDB" id="270335at2"/>
<keyword evidence="2" id="KW-0732">Signal</keyword>
<gene>
    <name evidence="4" type="ORF">HG15A2_05330</name>
</gene>
<accession>A0A517MQX0</accession>
<dbReference type="CDD" id="cd14503">
    <property type="entry name" value="PTP-bact"/>
    <property type="match status" value="1"/>
</dbReference>
<feature type="domain" description="DSP-PTPase phosphatase fused to NAD+ Kinase" evidence="3">
    <location>
        <begin position="69"/>
        <end position="189"/>
    </location>
</feature>
<sequence length="201" mass="22008" precursor="true">MFRLLTLMCLTLSVASQTGCGAKAVEEAPQSKARQPDANQQEQSKRNEIEKLEPTDLGAARPAHVVGQVYMAGQPSEKDIAKLKEKGIRTIVTLRTEGEISWDEKAAVEAAGMTFVSIPFRGEDELTDEVFDKARAVLKDKDQQPVLLHCGGADRVGALWMAHRAVDDGLGIDAALKEAKTAGLRSEKYQKKAEAYIERNK</sequence>
<dbReference type="Pfam" id="PF22741">
    <property type="entry name" value="PTP-NADK"/>
    <property type="match status" value="1"/>
</dbReference>
<feature type="region of interest" description="Disordered" evidence="1">
    <location>
        <begin position="27"/>
        <end position="57"/>
    </location>
</feature>
<dbReference type="EMBL" id="CP036263">
    <property type="protein sequence ID" value="QDS97272.1"/>
    <property type="molecule type" value="Genomic_DNA"/>
</dbReference>
<feature type="signal peptide" evidence="2">
    <location>
        <begin position="1"/>
        <end position="18"/>
    </location>
</feature>
<dbReference type="RefSeq" id="WP_145057517.1">
    <property type="nucleotide sequence ID" value="NZ_CP036263.1"/>
</dbReference>
<dbReference type="AlphaFoldDB" id="A0A517MQX0"/>
<dbReference type="InterPro" id="IPR055214">
    <property type="entry name" value="PTP-NADK"/>
</dbReference>
<evidence type="ECO:0000256" key="1">
    <source>
        <dbReference type="SAM" id="MobiDB-lite"/>
    </source>
</evidence>
<dbReference type="Proteomes" id="UP000319852">
    <property type="component" value="Chromosome"/>
</dbReference>
<dbReference type="Gene3D" id="3.90.190.10">
    <property type="entry name" value="Protein tyrosine phosphatase superfamily"/>
    <property type="match status" value="1"/>
</dbReference>
<organism evidence="4 5">
    <name type="scientific">Adhaeretor mobilis</name>
    <dbReference type="NCBI Taxonomy" id="1930276"/>
    <lineage>
        <taxon>Bacteria</taxon>
        <taxon>Pseudomonadati</taxon>
        <taxon>Planctomycetota</taxon>
        <taxon>Planctomycetia</taxon>
        <taxon>Pirellulales</taxon>
        <taxon>Lacipirellulaceae</taxon>
        <taxon>Adhaeretor</taxon>
    </lineage>
</organism>
<proteinExistence type="predicted"/>
<feature type="chain" id="PRO_5022080233" evidence="2">
    <location>
        <begin position="19"/>
        <end position="201"/>
    </location>
</feature>
<evidence type="ECO:0000313" key="4">
    <source>
        <dbReference type="EMBL" id="QDS97272.1"/>
    </source>
</evidence>
<feature type="compositionally biased region" description="Basic and acidic residues" evidence="1">
    <location>
        <begin position="43"/>
        <end position="54"/>
    </location>
</feature>
<dbReference type="KEGG" id="amob:HG15A2_05330"/>
<protein>
    <submittedName>
        <fullName evidence="4">Tyrosine phosphatase family protein</fullName>
    </submittedName>
</protein>
<reference evidence="4 5" key="1">
    <citation type="submission" date="2019-02" db="EMBL/GenBank/DDBJ databases">
        <title>Deep-cultivation of Planctomycetes and their phenomic and genomic characterization uncovers novel biology.</title>
        <authorList>
            <person name="Wiegand S."/>
            <person name="Jogler M."/>
            <person name="Boedeker C."/>
            <person name="Pinto D."/>
            <person name="Vollmers J."/>
            <person name="Rivas-Marin E."/>
            <person name="Kohn T."/>
            <person name="Peeters S.H."/>
            <person name="Heuer A."/>
            <person name="Rast P."/>
            <person name="Oberbeckmann S."/>
            <person name="Bunk B."/>
            <person name="Jeske O."/>
            <person name="Meyerdierks A."/>
            <person name="Storesund J.E."/>
            <person name="Kallscheuer N."/>
            <person name="Luecker S."/>
            <person name="Lage O.M."/>
            <person name="Pohl T."/>
            <person name="Merkel B.J."/>
            <person name="Hornburger P."/>
            <person name="Mueller R.-W."/>
            <person name="Bruemmer F."/>
            <person name="Labrenz M."/>
            <person name="Spormann A.M."/>
            <person name="Op den Camp H."/>
            <person name="Overmann J."/>
            <person name="Amann R."/>
            <person name="Jetten M.S.M."/>
            <person name="Mascher T."/>
            <person name="Medema M.H."/>
            <person name="Devos D.P."/>
            <person name="Kaster A.-K."/>
            <person name="Ovreas L."/>
            <person name="Rohde M."/>
            <person name="Galperin M.Y."/>
            <person name="Jogler C."/>
        </authorList>
    </citation>
    <scope>NUCLEOTIDE SEQUENCE [LARGE SCALE GENOMIC DNA]</scope>
    <source>
        <strain evidence="4 5">HG15A2</strain>
    </source>
</reference>